<reference evidence="2 3" key="1">
    <citation type="journal article" date="2019" name="Sci. Rep.">
        <title>Orb-weaving spider Araneus ventricosus genome elucidates the spidroin gene catalogue.</title>
        <authorList>
            <person name="Kono N."/>
            <person name="Nakamura H."/>
            <person name="Ohtoshi R."/>
            <person name="Moran D.A.P."/>
            <person name="Shinohara A."/>
            <person name="Yoshida Y."/>
            <person name="Fujiwara M."/>
            <person name="Mori M."/>
            <person name="Tomita M."/>
            <person name="Arakawa K."/>
        </authorList>
    </citation>
    <scope>NUCLEOTIDE SEQUENCE [LARGE SCALE GENOMIC DNA]</scope>
</reference>
<protein>
    <submittedName>
        <fullName evidence="2">Uncharacterized protein</fullName>
    </submittedName>
</protein>
<accession>A0A4Y2HIP8</accession>
<name>A0A4Y2HIP8_ARAVE</name>
<feature type="region of interest" description="Disordered" evidence="1">
    <location>
        <begin position="88"/>
        <end position="122"/>
    </location>
</feature>
<evidence type="ECO:0000256" key="1">
    <source>
        <dbReference type="SAM" id="MobiDB-lite"/>
    </source>
</evidence>
<evidence type="ECO:0000313" key="2">
    <source>
        <dbReference type="EMBL" id="GBM65212.1"/>
    </source>
</evidence>
<dbReference type="AlphaFoldDB" id="A0A4Y2HIP8"/>
<gene>
    <name evidence="2" type="ORF">AVEN_82385_1</name>
</gene>
<dbReference type="Proteomes" id="UP000499080">
    <property type="component" value="Unassembled WGS sequence"/>
</dbReference>
<sequence length="150" mass="17244">MLGYDSSKLLSNRYRINIADASRHRSAVSVVDSTKTKSEWSRCDLGCGTDMQFGVRHFRRRPWHGAVRLQHRRHKRTAEETTVKLSVTTKSHIHRKSPRQKPAQEINKNKTQTLSDQSRESVVHRATPSYSDVYKPISTSGHWEFLLSSG</sequence>
<evidence type="ECO:0000313" key="3">
    <source>
        <dbReference type="Proteomes" id="UP000499080"/>
    </source>
</evidence>
<keyword evidence="3" id="KW-1185">Reference proteome</keyword>
<proteinExistence type="predicted"/>
<organism evidence="2 3">
    <name type="scientific">Araneus ventricosus</name>
    <name type="common">Orbweaver spider</name>
    <name type="synonym">Epeira ventricosa</name>
    <dbReference type="NCBI Taxonomy" id="182803"/>
    <lineage>
        <taxon>Eukaryota</taxon>
        <taxon>Metazoa</taxon>
        <taxon>Ecdysozoa</taxon>
        <taxon>Arthropoda</taxon>
        <taxon>Chelicerata</taxon>
        <taxon>Arachnida</taxon>
        <taxon>Araneae</taxon>
        <taxon>Araneomorphae</taxon>
        <taxon>Entelegynae</taxon>
        <taxon>Araneoidea</taxon>
        <taxon>Araneidae</taxon>
        <taxon>Araneus</taxon>
    </lineage>
</organism>
<comment type="caution">
    <text evidence="2">The sequence shown here is derived from an EMBL/GenBank/DDBJ whole genome shotgun (WGS) entry which is preliminary data.</text>
</comment>
<dbReference type="EMBL" id="BGPR01001964">
    <property type="protein sequence ID" value="GBM65212.1"/>
    <property type="molecule type" value="Genomic_DNA"/>
</dbReference>